<dbReference type="AlphaFoldDB" id="A0AAI9ZUS4"/>
<comment type="caution">
    <text evidence="1">The sequence shown here is derived from an EMBL/GenBank/DDBJ whole genome shotgun (WGS) entry which is preliminary data.</text>
</comment>
<protein>
    <submittedName>
        <fullName evidence="1">Uncharacterized protein</fullName>
    </submittedName>
</protein>
<sequence>MAAYAGCTRLGGNLGILVIQHSGFPHQWSIGVLRCVAHEYLLRLAEHRATHPSRPNIGVPLATTTPTQSASAEPQPCESKRDATLHRRSKLYSRDSRVKANGHVDKCCIHSFDWECRRQGRRPLNTWWKSSRNRMAILLVCFTDRLHTLVMDIIRRRY</sequence>
<gene>
    <name evidence="1" type="ORF">BDP81DRAFT_209125</name>
</gene>
<keyword evidence="2" id="KW-1185">Reference proteome</keyword>
<dbReference type="EMBL" id="JAHMHQ010000007">
    <property type="protein sequence ID" value="KAK1638536.1"/>
    <property type="molecule type" value="Genomic_DNA"/>
</dbReference>
<reference evidence="1" key="1">
    <citation type="submission" date="2021-06" db="EMBL/GenBank/DDBJ databases">
        <title>Comparative genomics, transcriptomics and evolutionary studies reveal genomic signatures of adaptation to plant cell wall in hemibiotrophic fungi.</title>
        <authorList>
            <consortium name="DOE Joint Genome Institute"/>
            <person name="Baroncelli R."/>
            <person name="Diaz J.F."/>
            <person name="Benocci T."/>
            <person name="Peng M."/>
            <person name="Battaglia E."/>
            <person name="Haridas S."/>
            <person name="Andreopoulos W."/>
            <person name="Labutti K."/>
            <person name="Pangilinan J."/>
            <person name="Floch G.L."/>
            <person name="Makela M.R."/>
            <person name="Henrissat B."/>
            <person name="Grigoriev I.V."/>
            <person name="Crouch J.A."/>
            <person name="De Vries R.P."/>
            <person name="Sukno S.A."/>
            <person name="Thon M.R."/>
        </authorList>
    </citation>
    <scope>NUCLEOTIDE SEQUENCE</scope>
    <source>
        <strain evidence="1">CBS 102054</strain>
    </source>
</reference>
<dbReference type="RefSeq" id="XP_060447143.1">
    <property type="nucleotide sequence ID" value="XM_060582642.1"/>
</dbReference>
<dbReference type="GeneID" id="85467504"/>
<organism evidence="1 2">
    <name type="scientific">Colletotrichum phormii</name>
    <dbReference type="NCBI Taxonomy" id="359342"/>
    <lineage>
        <taxon>Eukaryota</taxon>
        <taxon>Fungi</taxon>
        <taxon>Dikarya</taxon>
        <taxon>Ascomycota</taxon>
        <taxon>Pezizomycotina</taxon>
        <taxon>Sordariomycetes</taxon>
        <taxon>Hypocreomycetidae</taxon>
        <taxon>Glomerellales</taxon>
        <taxon>Glomerellaceae</taxon>
        <taxon>Colletotrichum</taxon>
        <taxon>Colletotrichum acutatum species complex</taxon>
    </lineage>
</organism>
<proteinExistence type="predicted"/>
<dbReference type="Proteomes" id="UP001243989">
    <property type="component" value="Unassembled WGS sequence"/>
</dbReference>
<name>A0AAI9ZUS4_9PEZI</name>
<evidence type="ECO:0000313" key="1">
    <source>
        <dbReference type="EMBL" id="KAK1638536.1"/>
    </source>
</evidence>
<evidence type="ECO:0000313" key="2">
    <source>
        <dbReference type="Proteomes" id="UP001243989"/>
    </source>
</evidence>
<accession>A0AAI9ZUS4</accession>